<evidence type="ECO:0008006" key="3">
    <source>
        <dbReference type="Google" id="ProtNLM"/>
    </source>
</evidence>
<evidence type="ECO:0000313" key="2">
    <source>
        <dbReference type="Proteomes" id="UP000549882"/>
    </source>
</evidence>
<dbReference type="PROSITE" id="PS51257">
    <property type="entry name" value="PROKAR_LIPOPROTEIN"/>
    <property type="match status" value="1"/>
</dbReference>
<gene>
    <name evidence="1" type="ORF">GGD50_005772</name>
</gene>
<organism evidence="1 2">
    <name type="scientific">Rhizobium paranaense</name>
    <dbReference type="NCBI Taxonomy" id="1650438"/>
    <lineage>
        <taxon>Bacteria</taxon>
        <taxon>Pseudomonadati</taxon>
        <taxon>Pseudomonadota</taxon>
        <taxon>Alphaproteobacteria</taxon>
        <taxon>Hyphomicrobiales</taxon>
        <taxon>Rhizobiaceae</taxon>
        <taxon>Rhizobium/Agrobacterium group</taxon>
        <taxon>Rhizobium</taxon>
    </lineage>
</organism>
<dbReference type="Proteomes" id="UP000549882">
    <property type="component" value="Unassembled WGS sequence"/>
</dbReference>
<proteinExistence type="predicted"/>
<dbReference type="AlphaFoldDB" id="A0A7W8XX21"/>
<name>A0A7W8XX21_9HYPH</name>
<protein>
    <recommendedName>
        <fullName evidence="3">Lipoprotein</fullName>
    </recommendedName>
</protein>
<sequence length="68" mass="7003">MAKHQGLGVVLTVCLLLVACGTVKEKTAPCKRPPNLTSFAEAAEKDCGPLRPVNDPVAAFAALGVADQ</sequence>
<comment type="caution">
    <text evidence="1">The sequence shown here is derived from an EMBL/GenBank/DDBJ whole genome shotgun (WGS) entry which is preliminary data.</text>
</comment>
<accession>A0A7W8XX21</accession>
<reference evidence="1 2" key="1">
    <citation type="submission" date="2020-08" db="EMBL/GenBank/DDBJ databases">
        <title>Genomic Encyclopedia of Type Strains, Phase IV (KMG-V): Genome sequencing to study the core and pangenomes of soil and plant-associated prokaryotes.</title>
        <authorList>
            <person name="Whitman W."/>
        </authorList>
    </citation>
    <scope>NUCLEOTIDE SEQUENCE [LARGE SCALE GENOMIC DNA]</scope>
    <source>
        <strain evidence="1 2">SEMIA 4064</strain>
    </source>
</reference>
<dbReference type="EMBL" id="JACHBI010000017">
    <property type="protein sequence ID" value="MBB5577121.1"/>
    <property type="molecule type" value="Genomic_DNA"/>
</dbReference>
<dbReference type="RefSeq" id="WP_183940305.1">
    <property type="nucleotide sequence ID" value="NZ_JACHBI010000017.1"/>
</dbReference>
<keyword evidence="2" id="KW-1185">Reference proteome</keyword>
<evidence type="ECO:0000313" key="1">
    <source>
        <dbReference type="EMBL" id="MBB5577121.1"/>
    </source>
</evidence>